<dbReference type="SUPFAM" id="SSF53335">
    <property type="entry name" value="S-adenosyl-L-methionine-dependent methyltransferases"/>
    <property type="match status" value="1"/>
</dbReference>
<keyword evidence="2 7" id="KW-0489">Methyltransferase</keyword>
<dbReference type="InterPro" id="IPR050723">
    <property type="entry name" value="CFA/CMAS"/>
</dbReference>
<evidence type="ECO:0000256" key="4">
    <source>
        <dbReference type="ARBA" id="ARBA00022691"/>
    </source>
</evidence>
<evidence type="ECO:0000313" key="7">
    <source>
        <dbReference type="EMBL" id="RUO73080.1"/>
    </source>
</evidence>
<dbReference type="GO" id="GO:0008168">
    <property type="term" value="F:methyltransferase activity"/>
    <property type="evidence" value="ECO:0007669"/>
    <property type="project" value="UniProtKB-KW"/>
</dbReference>
<evidence type="ECO:0000313" key="8">
    <source>
        <dbReference type="Proteomes" id="UP000288058"/>
    </source>
</evidence>
<dbReference type="Gene3D" id="3.40.50.150">
    <property type="entry name" value="Vaccinia Virus protein VP39"/>
    <property type="match status" value="1"/>
</dbReference>
<reference evidence="8" key="1">
    <citation type="journal article" date="2018" name="Front. Microbiol.">
        <title>Genome-Based Analysis Reveals the Taxonomy and Diversity of the Family Idiomarinaceae.</title>
        <authorList>
            <person name="Liu Y."/>
            <person name="Lai Q."/>
            <person name="Shao Z."/>
        </authorList>
    </citation>
    <scope>NUCLEOTIDE SEQUENCE [LARGE SCALE GENOMIC DNA]</scope>
    <source>
        <strain evidence="8">R22</strain>
    </source>
</reference>
<dbReference type="PANTHER" id="PTHR43667">
    <property type="entry name" value="CYCLOPROPANE-FATTY-ACYL-PHOSPHOLIPID SYNTHASE"/>
    <property type="match status" value="1"/>
</dbReference>
<dbReference type="OrthoDB" id="9782855at2"/>
<dbReference type="GO" id="GO:0032259">
    <property type="term" value="P:methylation"/>
    <property type="evidence" value="ECO:0007669"/>
    <property type="project" value="UniProtKB-KW"/>
</dbReference>
<dbReference type="Proteomes" id="UP000288058">
    <property type="component" value="Unassembled WGS sequence"/>
</dbReference>
<keyword evidence="4" id="KW-0949">S-adenosyl-L-methionine</keyword>
<name>A0A432Z5B5_9GAMM</name>
<comment type="caution">
    <text evidence="7">The sequence shown here is derived from an EMBL/GenBank/DDBJ whole genome shotgun (WGS) entry which is preliminary data.</text>
</comment>
<dbReference type="EMBL" id="PIQC01000001">
    <property type="protein sequence ID" value="RUO73080.1"/>
    <property type="molecule type" value="Genomic_DNA"/>
</dbReference>
<proteinExistence type="inferred from homology"/>
<dbReference type="GO" id="GO:0008610">
    <property type="term" value="P:lipid biosynthetic process"/>
    <property type="evidence" value="ECO:0007669"/>
    <property type="project" value="InterPro"/>
</dbReference>
<keyword evidence="5" id="KW-0443">Lipid metabolism</keyword>
<dbReference type="PIRSF" id="PIRSF003085">
    <property type="entry name" value="CMAS"/>
    <property type="match status" value="1"/>
</dbReference>
<dbReference type="PANTHER" id="PTHR43667:SF2">
    <property type="entry name" value="FATTY ACID C-METHYL TRANSFERASE"/>
    <property type="match status" value="1"/>
</dbReference>
<dbReference type="Pfam" id="PF02353">
    <property type="entry name" value="CMAS"/>
    <property type="match status" value="1"/>
</dbReference>
<evidence type="ECO:0000256" key="5">
    <source>
        <dbReference type="ARBA" id="ARBA00023098"/>
    </source>
</evidence>
<dbReference type="InterPro" id="IPR029063">
    <property type="entry name" value="SAM-dependent_MTases_sf"/>
</dbReference>
<dbReference type="AlphaFoldDB" id="A0A432Z5B5"/>
<evidence type="ECO:0000256" key="1">
    <source>
        <dbReference type="ARBA" id="ARBA00010815"/>
    </source>
</evidence>
<feature type="active site" evidence="6">
    <location>
        <position position="390"/>
    </location>
</feature>
<accession>A0A432Z5B5</accession>
<keyword evidence="8" id="KW-1185">Reference proteome</keyword>
<organism evidence="7 8">
    <name type="scientific">Idiomarina ramblicola</name>
    <dbReference type="NCBI Taxonomy" id="263724"/>
    <lineage>
        <taxon>Bacteria</taxon>
        <taxon>Pseudomonadati</taxon>
        <taxon>Pseudomonadota</taxon>
        <taxon>Gammaproteobacteria</taxon>
        <taxon>Alteromonadales</taxon>
        <taxon>Idiomarinaceae</taxon>
        <taxon>Idiomarina</taxon>
    </lineage>
</organism>
<evidence type="ECO:0000256" key="2">
    <source>
        <dbReference type="ARBA" id="ARBA00022603"/>
    </source>
</evidence>
<evidence type="ECO:0000256" key="3">
    <source>
        <dbReference type="ARBA" id="ARBA00022679"/>
    </source>
</evidence>
<evidence type="ECO:0000256" key="6">
    <source>
        <dbReference type="PIRSR" id="PIRSR003085-1"/>
    </source>
</evidence>
<dbReference type="InterPro" id="IPR003333">
    <property type="entry name" value="CMAS"/>
</dbReference>
<gene>
    <name evidence="7" type="ORF">CWI78_01170</name>
</gene>
<protein>
    <submittedName>
        <fullName evidence="7">SAM-dependent methyltransferase</fullName>
    </submittedName>
</protein>
<comment type="similarity">
    <text evidence="1">Belongs to the CFA/CMAS family.</text>
</comment>
<keyword evidence="3 7" id="KW-0808">Transferase</keyword>
<sequence>MSSGETTMVAPIQYGVWDKLFRTIAFKLLAHLEYGQLTIKEKGTLIETFGHPDKDLAGEIDVKDSSFYRRLVTGGSIGAAELYIDKHWDTPDLTAVIRVFARNLPALDKLETRLAWLTFPFNKYQHWSNRNHKGQAKKNISAHYDLGNELYTRFLDDAMQYSSALFRHSTDSLEQAQRNKMQRLCDSLELEADDHLLEIGTGWGGLAIYAAENYGCRVTTTTISEEQFQYAKEQVEAAGLSDRVELLKCDYRDLKGQYDKLVSVEMIEAVGKEYLPTFFRTCNKLLKEGGKMSLQAITIADQRAVSYARSVDFIQKHIFPGGFLPSLSQMTQLFTRYTDLVVRDVHDFGLSYAKTLKQWEQRFNTRQSELAELGYDERFSRLWNYYFSYCEGGFLEQRVSVVQVTASKSQAYS</sequence>
<dbReference type="RefSeq" id="WP_126779448.1">
    <property type="nucleotide sequence ID" value="NZ_PIQC01000001.1"/>
</dbReference>
<dbReference type="CDD" id="cd02440">
    <property type="entry name" value="AdoMet_MTases"/>
    <property type="match status" value="1"/>
</dbReference>